<evidence type="ECO:0000313" key="1">
    <source>
        <dbReference type="EMBL" id="ADB51244.1"/>
    </source>
</evidence>
<organism evidence="1 2">
    <name type="scientific">Conexibacter woesei (strain DSM 14684 / CCUG 47730 / CIP 108061 / JCM 11494 / NBRC 100937 / ID131577)</name>
    <dbReference type="NCBI Taxonomy" id="469383"/>
    <lineage>
        <taxon>Bacteria</taxon>
        <taxon>Bacillati</taxon>
        <taxon>Actinomycetota</taxon>
        <taxon>Thermoleophilia</taxon>
        <taxon>Solirubrobacterales</taxon>
        <taxon>Conexibacteraceae</taxon>
        <taxon>Conexibacter</taxon>
    </lineage>
</organism>
<accession>D3FAT1</accession>
<dbReference type="KEGG" id="cwo:Cwoe_2825"/>
<gene>
    <name evidence="1" type="ordered locus">Cwoe_2825</name>
</gene>
<dbReference type="EMBL" id="CP001854">
    <property type="protein sequence ID" value="ADB51244.1"/>
    <property type="molecule type" value="Genomic_DNA"/>
</dbReference>
<protein>
    <submittedName>
        <fullName evidence="1">Uncharacterized protein</fullName>
    </submittedName>
</protein>
<reference evidence="2" key="2">
    <citation type="submission" date="2010-01" db="EMBL/GenBank/DDBJ databases">
        <title>The complete genome of Conexibacter woesei DSM 14684.</title>
        <authorList>
            <consortium name="US DOE Joint Genome Institute (JGI-PGF)"/>
            <person name="Lucas S."/>
            <person name="Copeland A."/>
            <person name="Lapidus A."/>
            <person name="Glavina del Rio T."/>
            <person name="Dalin E."/>
            <person name="Tice H."/>
            <person name="Bruce D."/>
            <person name="Goodwin L."/>
            <person name="Pitluck S."/>
            <person name="Kyrpides N."/>
            <person name="Mavromatis K."/>
            <person name="Ivanova N."/>
            <person name="Mikhailova N."/>
            <person name="Chertkov O."/>
            <person name="Brettin T."/>
            <person name="Detter J.C."/>
            <person name="Han C."/>
            <person name="Larimer F."/>
            <person name="Land M."/>
            <person name="Hauser L."/>
            <person name="Markowitz V."/>
            <person name="Cheng J.-F."/>
            <person name="Hugenholtz P."/>
            <person name="Woyke T."/>
            <person name="Wu D."/>
            <person name="Pukall R."/>
            <person name="Steenblock K."/>
            <person name="Schneider S."/>
            <person name="Klenk H.-P."/>
            <person name="Eisen J.A."/>
        </authorList>
    </citation>
    <scope>NUCLEOTIDE SEQUENCE [LARGE SCALE GENOMIC DNA]</scope>
    <source>
        <strain evidence="2">DSM 14684 / CIP 108061 / JCM 11494 / NBRC 100937 / ID131577</strain>
    </source>
</reference>
<proteinExistence type="predicted"/>
<dbReference type="HOGENOM" id="CLU_2521866_0_0_11"/>
<dbReference type="STRING" id="469383.Cwoe_2825"/>
<dbReference type="AlphaFoldDB" id="D3FAT1"/>
<evidence type="ECO:0000313" key="2">
    <source>
        <dbReference type="Proteomes" id="UP000008229"/>
    </source>
</evidence>
<reference evidence="1 2" key="1">
    <citation type="journal article" date="2010" name="Stand. Genomic Sci.">
        <title>Complete genome sequence of Conexibacter woesei type strain (ID131577).</title>
        <authorList>
            <person name="Pukall R."/>
            <person name="Lapidus A."/>
            <person name="Glavina Del Rio T."/>
            <person name="Copeland A."/>
            <person name="Tice H."/>
            <person name="Cheng J.-F."/>
            <person name="Lucas S."/>
            <person name="Chen F."/>
            <person name="Nolan M."/>
            <person name="Bruce D."/>
            <person name="Goodwin L."/>
            <person name="Pitluck S."/>
            <person name="Mavromatis K."/>
            <person name="Ivanova N."/>
            <person name="Ovchinnikova G."/>
            <person name="Pati A."/>
            <person name="Chen A."/>
            <person name="Palaniappan K."/>
            <person name="Land M."/>
            <person name="Hauser L."/>
            <person name="Chang Y.-J."/>
            <person name="Jeffries C.D."/>
            <person name="Chain P."/>
            <person name="Meincke L."/>
            <person name="Sims D."/>
            <person name="Brettin T."/>
            <person name="Detter J.C."/>
            <person name="Rohde M."/>
            <person name="Goeker M."/>
            <person name="Bristow J."/>
            <person name="Eisen J.A."/>
            <person name="Markowitz V."/>
            <person name="Kyrpides N.C."/>
            <person name="Klenk H.-P."/>
            <person name="Hugenholtz P."/>
        </authorList>
    </citation>
    <scope>NUCLEOTIDE SEQUENCE [LARGE SCALE GENOMIC DNA]</scope>
    <source>
        <strain evidence="2">DSM 14684 / CIP 108061 / JCM 11494 / NBRC 100937 / ID131577</strain>
    </source>
</reference>
<dbReference type="Proteomes" id="UP000008229">
    <property type="component" value="Chromosome"/>
</dbReference>
<sequence>MTHVLTLWLTDRQAAALGLVARVEAVSVTETIRAAIDGLIAARLSDAEWRQRAILDTLTALADGLGVSVAELLPLCERTIGESS</sequence>
<name>D3FAT1_CONWI</name>
<keyword evidence="2" id="KW-1185">Reference proteome</keyword>
<dbReference type="RefSeq" id="WP_012934295.1">
    <property type="nucleotide sequence ID" value="NC_013739.1"/>
</dbReference>